<organism evidence="6 7">
    <name type="scientific">Vibrio marisflavi CECT 7928</name>
    <dbReference type="NCBI Taxonomy" id="634439"/>
    <lineage>
        <taxon>Bacteria</taxon>
        <taxon>Pseudomonadati</taxon>
        <taxon>Pseudomonadota</taxon>
        <taxon>Gammaproteobacteria</taxon>
        <taxon>Vibrionales</taxon>
        <taxon>Vibrionaceae</taxon>
        <taxon>Vibrio</taxon>
    </lineage>
</organism>
<reference evidence="6" key="1">
    <citation type="submission" date="2021-11" db="EMBL/GenBank/DDBJ databases">
        <authorList>
            <person name="Rodrigo-Torres L."/>
            <person name="Arahal R. D."/>
            <person name="Lucena T."/>
        </authorList>
    </citation>
    <scope>NUCLEOTIDE SEQUENCE</scope>
    <source>
        <strain evidence="6">CECT 7928</strain>
    </source>
</reference>
<feature type="domain" description="UvrD-like helicase ATP-binding" evidence="5">
    <location>
        <begin position="129"/>
        <end position="172"/>
    </location>
</feature>
<evidence type="ECO:0000256" key="3">
    <source>
        <dbReference type="ARBA" id="ARBA00022806"/>
    </source>
</evidence>
<keyword evidence="1" id="KW-0547">Nucleotide-binding</keyword>
<keyword evidence="7" id="KW-1185">Reference proteome</keyword>
<evidence type="ECO:0000256" key="1">
    <source>
        <dbReference type="ARBA" id="ARBA00022741"/>
    </source>
</evidence>
<dbReference type="PANTHER" id="PTHR11070:SF30">
    <property type="entry name" value="F-BOX DNA HELICASE 1"/>
    <property type="match status" value="1"/>
</dbReference>
<evidence type="ECO:0000256" key="2">
    <source>
        <dbReference type="ARBA" id="ARBA00022801"/>
    </source>
</evidence>
<evidence type="ECO:0000259" key="5">
    <source>
        <dbReference type="Pfam" id="PF00580"/>
    </source>
</evidence>
<evidence type="ECO:0000256" key="4">
    <source>
        <dbReference type="ARBA" id="ARBA00022840"/>
    </source>
</evidence>
<proteinExistence type="predicted"/>
<keyword evidence="4" id="KW-0067">ATP-binding</keyword>
<dbReference type="SUPFAM" id="SSF52540">
    <property type="entry name" value="P-loop containing nucleoside triphosphate hydrolases"/>
    <property type="match status" value="1"/>
</dbReference>
<evidence type="ECO:0000313" key="7">
    <source>
        <dbReference type="Proteomes" id="UP000838748"/>
    </source>
</evidence>
<gene>
    <name evidence="6" type="ORF">VMF7928_04501</name>
</gene>
<comment type="caution">
    <text evidence="6">The sequence shown here is derived from an EMBL/GenBank/DDBJ whole genome shotgun (WGS) entry which is preliminary data.</text>
</comment>
<keyword evidence="2" id="KW-0378">Hydrolase</keyword>
<sequence length="278" mass="31557">MKSNFLKKVNSKHSGDSVNKYGQFDSNHAEFKLLDIPKNWRVILSSANQFISTASIQLTDIHLVHKAERIIGQLIKHNKIKPKQKEKLIRYLVHHCQLFSQAMLNANSPCPSSHDAYVKYWQLNNPVINYDYIMFDEAQDANPVLLNVILKQSCQQIFVGDKYQSIYQFRGGLNAMDIIPHPAYPLSHSFRFGPNIASLATKILNHCDDKVLIHGRGFDTQVIKGSEYNGSDPFLYLAHTNINLLDVLISCYQTKIPAVFTSNKAGNTLSKLKLWVIG</sequence>
<name>A0ABN8E9D9_9VIBR</name>
<dbReference type="InterPro" id="IPR027417">
    <property type="entry name" value="P-loop_NTPase"/>
</dbReference>
<accession>A0ABN8E9D9</accession>
<evidence type="ECO:0000313" key="6">
    <source>
        <dbReference type="EMBL" id="CAH0543275.1"/>
    </source>
</evidence>
<dbReference type="Proteomes" id="UP000838748">
    <property type="component" value="Unassembled WGS sequence"/>
</dbReference>
<protein>
    <recommendedName>
        <fullName evidence="5">UvrD-like helicase ATP-binding domain-containing protein</fullName>
    </recommendedName>
</protein>
<dbReference type="Gene3D" id="3.40.50.300">
    <property type="entry name" value="P-loop containing nucleotide triphosphate hydrolases"/>
    <property type="match status" value="1"/>
</dbReference>
<dbReference type="EMBL" id="CAKLDM010000005">
    <property type="protein sequence ID" value="CAH0543275.1"/>
    <property type="molecule type" value="Genomic_DNA"/>
</dbReference>
<keyword evidence="3" id="KW-0347">Helicase</keyword>
<dbReference type="PANTHER" id="PTHR11070">
    <property type="entry name" value="UVRD / RECB / PCRA DNA HELICASE FAMILY MEMBER"/>
    <property type="match status" value="1"/>
</dbReference>
<dbReference type="InterPro" id="IPR000212">
    <property type="entry name" value="DNA_helicase_UvrD/REP"/>
</dbReference>
<dbReference type="InterPro" id="IPR014016">
    <property type="entry name" value="UvrD-like_ATP-bd"/>
</dbReference>
<dbReference type="Pfam" id="PF00580">
    <property type="entry name" value="UvrD-helicase"/>
    <property type="match status" value="1"/>
</dbReference>